<dbReference type="GO" id="GO:0016989">
    <property type="term" value="F:sigma factor antagonist activity"/>
    <property type="evidence" value="ECO:0007669"/>
    <property type="project" value="TreeGrafter"/>
</dbReference>
<dbReference type="InterPro" id="IPR006860">
    <property type="entry name" value="FecR"/>
</dbReference>
<feature type="transmembrane region" description="Helical" evidence="1">
    <location>
        <begin position="103"/>
        <end position="121"/>
    </location>
</feature>
<dbReference type="PANTHER" id="PTHR30273">
    <property type="entry name" value="PERIPLASMIC SIGNAL SENSOR AND SIGMA FACTOR ACTIVATOR FECR-RELATED"/>
    <property type="match status" value="1"/>
</dbReference>
<organism evidence="4 5">
    <name type="scientific">Dyadobacter pollutisoli</name>
    <dbReference type="NCBI Taxonomy" id="2910158"/>
    <lineage>
        <taxon>Bacteria</taxon>
        <taxon>Pseudomonadati</taxon>
        <taxon>Bacteroidota</taxon>
        <taxon>Cytophagia</taxon>
        <taxon>Cytophagales</taxon>
        <taxon>Spirosomataceae</taxon>
        <taxon>Dyadobacter</taxon>
    </lineage>
</organism>
<dbReference type="InterPro" id="IPR012373">
    <property type="entry name" value="Ferrdict_sens_TM"/>
</dbReference>
<keyword evidence="1" id="KW-1133">Transmembrane helix</keyword>
<dbReference type="Gene3D" id="2.60.120.1440">
    <property type="match status" value="1"/>
</dbReference>
<dbReference type="Pfam" id="PF04773">
    <property type="entry name" value="FecR"/>
    <property type="match status" value="1"/>
</dbReference>
<dbReference type="KEGG" id="dpf:ON006_13465"/>
<dbReference type="InterPro" id="IPR032508">
    <property type="entry name" value="FecR_C"/>
</dbReference>
<dbReference type="Proteomes" id="UP001164653">
    <property type="component" value="Chromosome"/>
</dbReference>
<gene>
    <name evidence="4" type="ORF">ON006_13465</name>
</gene>
<name>A0A9E8NDZ0_9BACT</name>
<dbReference type="EMBL" id="CP112998">
    <property type="protein sequence ID" value="WAC14945.1"/>
    <property type="molecule type" value="Genomic_DNA"/>
</dbReference>
<evidence type="ECO:0000256" key="1">
    <source>
        <dbReference type="SAM" id="Phobius"/>
    </source>
</evidence>
<dbReference type="Gene3D" id="3.55.50.30">
    <property type="match status" value="1"/>
</dbReference>
<dbReference type="PANTHER" id="PTHR30273:SF2">
    <property type="entry name" value="PROTEIN FECR"/>
    <property type="match status" value="1"/>
</dbReference>
<evidence type="ECO:0000313" key="5">
    <source>
        <dbReference type="Proteomes" id="UP001164653"/>
    </source>
</evidence>
<keyword evidence="1" id="KW-0472">Membrane</keyword>
<feature type="domain" description="FecR protein" evidence="2">
    <location>
        <begin position="200"/>
        <end position="294"/>
    </location>
</feature>
<protein>
    <submittedName>
        <fullName evidence="4">FecR domain-containing protein</fullName>
    </submittedName>
</protein>
<proteinExistence type="predicted"/>
<evidence type="ECO:0000259" key="3">
    <source>
        <dbReference type="Pfam" id="PF16344"/>
    </source>
</evidence>
<keyword evidence="1" id="KW-0812">Transmembrane</keyword>
<evidence type="ECO:0000313" key="4">
    <source>
        <dbReference type="EMBL" id="WAC14945.1"/>
    </source>
</evidence>
<reference evidence="4" key="1">
    <citation type="submission" date="2022-11" db="EMBL/GenBank/DDBJ databases">
        <title>Dyadobacter pollutisoli sp. nov., isolated from plastic dumped soil.</title>
        <authorList>
            <person name="Kim J.M."/>
            <person name="Kim K.R."/>
            <person name="Lee J.K."/>
            <person name="Hao L."/>
            <person name="Jeon C.O."/>
        </authorList>
    </citation>
    <scope>NUCLEOTIDE SEQUENCE</scope>
    <source>
        <strain evidence="4">U1</strain>
    </source>
</reference>
<accession>A0A9E8NDZ0</accession>
<dbReference type="RefSeq" id="WP_244820312.1">
    <property type="nucleotide sequence ID" value="NZ_CP112998.1"/>
</dbReference>
<keyword evidence="5" id="KW-1185">Reference proteome</keyword>
<dbReference type="Pfam" id="PF16344">
    <property type="entry name" value="FecR_C"/>
    <property type="match status" value="1"/>
</dbReference>
<feature type="domain" description="Protein FecR C-terminal" evidence="3">
    <location>
        <begin position="337"/>
        <end position="403"/>
    </location>
</feature>
<evidence type="ECO:0000259" key="2">
    <source>
        <dbReference type="Pfam" id="PF04773"/>
    </source>
</evidence>
<sequence length="405" mass="45290">MGTHHSRLAELFRLYYHNIATDREIEELKGLVREEKDDRQLLLLIDHAWSELSEQEKIIDSEKSSKMLAFILEPASQKANGEDSNFGEVDECREKSRPLWYRYIAAVCIIAGGLGLMWGMWKKTHRPVGQNQVAAVNQIAPAGNRATLTLADGSQIALDQAAEGVLAVQGKTEINKSEDGTIVYKAVREHDLAVEHGSNTISTPRGGRYEIVLPDGSKAWLNTASSITFPTTFKKNERSVSIQGEVFFEVVHDQSRPFKVSFTGGEVNVLGTSFNVRNYPDEEMSRTTLVKGSVILTNKRGSSRLIPGEQASIDKGGTINKSVANMEEVVAWKNGVFYFEDAGIQTVMKEVSRWYDVDVGFEGEPTIRRFSGKVSRDASIFEFMNILNYIGVKYRIEGRRITITK</sequence>
<dbReference type="AlphaFoldDB" id="A0A9E8NDZ0"/>